<dbReference type="HOGENOM" id="CLU_053483_0_0_6"/>
<accession>A0A075K2N8</accession>
<keyword evidence="3" id="KW-1185">Reference proteome</keyword>
<dbReference type="KEGG" id="dja:HY57_13515"/>
<dbReference type="AlphaFoldDB" id="A0A075K2N8"/>
<gene>
    <name evidence="2" type="ORF">HY57_13515</name>
</gene>
<dbReference type="PATRIC" id="fig|1217721.7.peg.2788"/>
<dbReference type="RefSeq" id="WP_019467545.1">
    <property type="nucleotide sequence ID" value="NZ_ALOY01000184.1"/>
</dbReference>
<protein>
    <recommendedName>
        <fullName evidence="1">GMT-like wHTH domain-containing protein</fullName>
    </recommendedName>
</protein>
<dbReference type="Pfam" id="PF22560">
    <property type="entry name" value="GMT-wHTH"/>
    <property type="match status" value="1"/>
</dbReference>
<name>A0A075K2N8_9GAMM</name>
<dbReference type="EMBL" id="CP008884">
    <property type="protein sequence ID" value="AIF48200.1"/>
    <property type="molecule type" value="Genomic_DNA"/>
</dbReference>
<feature type="domain" description="GMT-like wHTH" evidence="1">
    <location>
        <begin position="335"/>
        <end position="397"/>
    </location>
</feature>
<proteinExistence type="predicted"/>
<dbReference type="Proteomes" id="UP000027987">
    <property type="component" value="Chromosome"/>
</dbReference>
<dbReference type="STRING" id="1217721.HY57_13515"/>
<reference evidence="2 3" key="1">
    <citation type="submission" date="2014-07" db="EMBL/GenBank/DDBJ databases">
        <title>Complete Genome Sequence of Dyella japonica Strain A8 Isolated from Malaysian Tropical Soil.</title>
        <authorList>
            <person name="Hui R.K.H."/>
            <person name="Chen J.-W."/>
            <person name="Chan K.-G."/>
            <person name="Leung F.C.C."/>
        </authorList>
    </citation>
    <scope>NUCLEOTIDE SEQUENCE [LARGE SCALE GENOMIC DNA]</scope>
    <source>
        <strain evidence="2 3">A8</strain>
    </source>
</reference>
<evidence type="ECO:0000313" key="2">
    <source>
        <dbReference type="EMBL" id="AIF48200.1"/>
    </source>
</evidence>
<dbReference type="NCBIfam" id="TIGR04474">
    <property type="entry name" value="tcm_partner"/>
    <property type="match status" value="1"/>
</dbReference>
<dbReference type="InterPro" id="IPR031009">
    <property type="entry name" value="Tcm_partner"/>
</dbReference>
<organism evidence="2 3">
    <name type="scientific">Dyella japonica A8</name>
    <dbReference type="NCBI Taxonomy" id="1217721"/>
    <lineage>
        <taxon>Bacteria</taxon>
        <taxon>Pseudomonadati</taxon>
        <taxon>Pseudomonadota</taxon>
        <taxon>Gammaproteobacteria</taxon>
        <taxon>Lysobacterales</taxon>
        <taxon>Rhodanobacteraceae</taxon>
        <taxon>Dyella</taxon>
    </lineage>
</organism>
<evidence type="ECO:0000313" key="3">
    <source>
        <dbReference type="Proteomes" id="UP000027987"/>
    </source>
</evidence>
<sequence length="430" mass="48170">MGNKGYVWSLGGPLPVIDDHSLAKHEVLRSYLVNYLRILALSARSEGIRVTLVDGFAGGGRYRTSQGVEVGGSPLVLLHALREARAKIVLDRQARGIRTPYTIDAHIHLVERTPSSCAFLRKVIDESPEAHAPQTQVTVHQGDFHQTLPAILGDIRVRQRRTGRSVFILDQYGWSQVNLDSVRQIFAELPRAEVFLTWMIDNLVNFLSEKTVGALNPALQRIGLGDALTAEHLLTIKAADETGLGDLTWRRAIQSLMTDQIRLSSGATYSTPFYIVPRNSRRGYWLLHLARHLRANEEMKRIHWQNNNLHHPGGSGFNMLGYLGGNGQLTFDNRFDQHAQQVTLEALQEDIPQRLRSLRGPIRFGDLVQHTANETPACLAQLQEAVFTLARERQLMLTTQAGAARRTAHSVAEDDLIEVPPQLWLLPIRS</sequence>
<evidence type="ECO:0000259" key="1">
    <source>
        <dbReference type="Pfam" id="PF22560"/>
    </source>
</evidence>
<dbReference type="InterPro" id="IPR054339">
    <property type="entry name" value="GMT_wHTH"/>
</dbReference>
<dbReference type="OrthoDB" id="275124at2"/>